<keyword evidence="2" id="KW-1185">Reference proteome</keyword>
<reference evidence="1 2" key="1">
    <citation type="submission" date="2017-03" db="EMBL/GenBank/DDBJ databases">
        <title>Draft Genome sequence of Marispirochaeta sp. strain JC444.</title>
        <authorList>
            <person name="Shivani Y."/>
            <person name="Subhash Y."/>
            <person name="Sasikala C."/>
            <person name="Ramana C."/>
        </authorList>
    </citation>
    <scope>NUCLEOTIDE SEQUENCE [LARGE SCALE GENOMIC DNA]</scope>
    <source>
        <strain evidence="1 2">JC444</strain>
    </source>
</reference>
<dbReference type="AlphaFoldDB" id="A0A1Y1RV83"/>
<gene>
    <name evidence="1" type="ORF">B4O97_14635</name>
</gene>
<dbReference type="EMBL" id="MWQY01000017">
    <property type="protein sequence ID" value="ORC33895.1"/>
    <property type="molecule type" value="Genomic_DNA"/>
</dbReference>
<dbReference type="Proteomes" id="UP000192343">
    <property type="component" value="Unassembled WGS sequence"/>
</dbReference>
<comment type="caution">
    <text evidence="1">The sequence shown here is derived from an EMBL/GenBank/DDBJ whole genome shotgun (WGS) entry which is preliminary data.</text>
</comment>
<evidence type="ECO:0000313" key="2">
    <source>
        <dbReference type="Proteomes" id="UP000192343"/>
    </source>
</evidence>
<accession>A0A1Y1RV83</accession>
<organism evidence="1 2">
    <name type="scientific">Marispirochaeta aestuarii</name>
    <dbReference type="NCBI Taxonomy" id="1963862"/>
    <lineage>
        <taxon>Bacteria</taxon>
        <taxon>Pseudomonadati</taxon>
        <taxon>Spirochaetota</taxon>
        <taxon>Spirochaetia</taxon>
        <taxon>Spirochaetales</taxon>
        <taxon>Spirochaetaceae</taxon>
        <taxon>Marispirochaeta</taxon>
    </lineage>
</organism>
<dbReference type="STRING" id="1963862.B4O97_14635"/>
<protein>
    <submittedName>
        <fullName evidence="1">Uncharacterized protein</fullName>
    </submittedName>
</protein>
<name>A0A1Y1RV83_9SPIO</name>
<proteinExistence type="predicted"/>
<dbReference type="RefSeq" id="WP_083051926.1">
    <property type="nucleotide sequence ID" value="NZ_MWQY01000017.1"/>
</dbReference>
<evidence type="ECO:0000313" key="1">
    <source>
        <dbReference type="EMBL" id="ORC33895.1"/>
    </source>
</evidence>
<sequence length="344" mass="38784">MGIKRTGPAVFFLIMLIPVLAYALNVESGRVRLEINEKTGTFSLFSLSEKEGQPLSLLYSDDPRTSYFSIAVNNRIYNLPASSDFRREIINEKGQPRIVWTSGQLEVRQEFRIIRSFSSEVNNGLAMSLRIRNISSQKLSVGLRYLLDTYLGENRGSHFVSSENRSINGETVLKAPYPRYILSPREHSADSGLMLMLNVPGVTVPDSVIFANWKRLNESSWSYDVSTSRSFSNPPYSINDSAIALYFDPQPLLPGDERLIDLAFGSYAQGGYLPASQNVNDKIADILSQEKETGDPEQEVALVRELIAEIDLLMETDQKVPEEKIQMLRQLLETLKARKADFED</sequence>
<dbReference type="OrthoDB" id="357056at2"/>